<reference evidence="11" key="1">
    <citation type="submission" date="2025-08" db="UniProtKB">
        <authorList>
            <consortium name="RefSeq"/>
        </authorList>
    </citation>
    <scope>IDENTIFICATION</scope>
    <source>
        <tissue evidence="11">Fruit stalk</tissue>
    </source>
</reference>
<dbReference type="PANTHER" id="PTHR33348:SF40">
    <property type="entry name" value="PRECURSOR OF CEP3"/>
    <property type="match status" value="1"/>
</dbReference>
<gene>
    <name evidence="11" type="primary">LOC111316455</name>
</gene>
<evidence type="ECO:0000256" key="7">
    <source>
        <dbReference type="ARBA" id="ARBA00023278"/>
    </source>
</evidence>
<protein>
    <submittedName>
        <fullName evidence="11">Precursor of CEP5-like</fullName>
    </submittedName>
</protein>
<dbReference type="GO" id="GO:2000280">
    <property type="term" value="P:regulation of root development"/>
    <property type="evidence" value="ECO:0007669"/>
    <property type="project" value="TreeGrafter"/>
</dbReference>
<evidence type="ECO:0000256" key="4">
    <source>
        <dbReference type="ARBA" id="ARBA00022525"/>
    </source>
</evidence>
<comment type="subcellular location">
    <subcellularLocation>
        <location evidence="1">Secreted</location>
        <location evidence="1">Extracellular space</location>
        <location evidence="1">Apoplast</location>
    </subcellularLocation>
</comment>
<dbReference type="GO" id="GO:1902025">
    <property type="term" value="P:nitrate import"/>
    <property type="evidence" value="ECO:0007669"/>
    <property type="project" value="TreeGrafter"/>
</dbReference>
<evidence type="ECO:0000256" key="9">
    <source>
        <dbReference type="SAM" id="SignalP"/>
    </source>
</evidence>
<dbReference type="GO" id="GO:0006995">
    <property type="term" value="P:cellular response to nitrogen starvation"/>
    <property type="evidence" value="ECO:0007669"/>
    <property type="project" value="UniProtKB-ARBA"/>
</dbReference>
<keyword evidence="7" id="KW-0379">Hydroxylation</keyword>
<name>A0A6P6BAL3_DURZI</name>
<dbReference type="RefSeq" id="XP_022774138.1">
    <property type="nucleotide sequence ID" value="XM_022918403.1"/>
</dbReference>
<sequence length="110" mass="11914">MAQKKLLSILVLLLLVFVLEIQCVVGRHLIFDRNHSSRKVQPYGKNLARIIPDPKINGVNIKAAVANTQSPPSPPSVVTGETQAPPPKNVHDFRPKTPGHSPGVGDSLQN</sequence>
<dbReference type="GO" id="GO:1901371">
    <property type="term" value="P:regulation of leaf morphogenesis"/>
    <property type="evidence" value="ECO:0007669"/>
    <property type="project" value="TreeGrafter"/>
</dbReference>
<evidence type="ECO:0000256" key="2">
    <source>
        <dbReference type="ARBA" id="ARBA00008963"/>
    </source>
</evidence>
<dbReference type="GO" id="GO:0048046">
    <property type="term" value="C:apoplast"/>
    <property type="evidence" value="ECO:0007669"/>
    <property type="project" value="UniProtKB-SubCell"/>
</dbReference>
<keyword evidence="10" id="KW-1185">Reference proteome</keyword>
<dbReference type="AlphaFoldDB" id="A0A6P6BAL3"/>
<dbReference type="GO" id="GO:0005179">
    <property type="term" value="F:hormone activity"/>
    <property type="evidence" value="ECO:0007669"/>
    <property type="project" value="UniProtKB-KW"/>
</dbReference>
<dbReference type="PANTHER" id="PTHR33348">
    <property type="entry name" value="PRECURSOR OF CEP5"/>
    <property type="match status" value="1"/>
</dbReference>
<feature type="signal peptide" evidence="9">
    <location>
        <begin position="1"/>
        <end position="26"/>
    </location>
</feature>
<keyword evidence="3" id="KW-0052">Apoplast</keyword>
<keyword evidence="6 9" id="KW-0732">Signal</keyword>
<keyword evidence="5" id="KW-0372">Hormone</keyword>
<dbReference type="OrthoDB" id="1414493at2759"/>
<evidence type="ECO:0000256" key="6">
    <source>
        <dbReference type="ARBA" id="ARBA00022729"/>
    </source>
</evidence>
<keyword evidence="4" id="KW-0964">Secreted</keyword>
<evidence type="ECO:0000256" key="8">
    <source>
        <dbReference type="SAM" id="MobiDB-lite"/>
    </source>
</evidence>
<dbReference type="KEGG" id="dzi:111316455"/>
<evidence type="ECO:0000256" key="1">
    <source>
        <dbReference type="ARBA" id="ARBA00004271"/>
    </source>
</evidence>
<dbReference type="InterPro" id="IPR033250">
    <property type="entry name" value="CEP"/>
</dbReference>
<evidence type="ECO:0000313" key="10">
    <source>
        <dbReference type="Proteomes" id="UP000515121"/>
    </source>
</evidence>
<dbReference type="GO" id="GO:0048364">
    <property type="term" value="P:root development"/>
    <property type="evidence" value="ECO:0007669"/>
    <property type="project" value="InterPro"/>
</dbReference>
<accession>A0A6P6BAL3</accession>
<feature type="region of interest" description="Disordered" evidence="8">
    <location>
        <begin position="66"/>
        <end position="110"/>
    </location>
</feature>
<proteinExistence type="inferred from homology"/>
<feature type="chain" id="PRO_5027775460" evidence="9">
    <location>
        <begin position="27"/>
        <end position="110"/>
    </location>
</feature>
<evidence type="ECO:0000313" key="11">
    <source>
        <dbReference type="RefSeq" id="XP_022774138.1"/>
    </source>
</evidence>
<evidence type="ECO:0000256" key="3">
    <source>
        <dbReference type="ARBA" id="ARBA00022523"/>
    </source>
</evidence>
<dbReference type="Proteomes" id="UP000515121">
    <property type="component" value="Unplaced"/>
</dbReference>
<organism evidence="10 11">
    <name type="scientific">Durio zibethinus</name>
    <name type="common">Durian</name>
    <dbReference type="NCBI Taxonomy" id="66656"/>
    <lineage>
        <taxon>Eukaryota</taxon>
        <taxon>Viridiplantae</taxon>
        <taxon>Streptophyta</taxon>
        <taxon>Embryophyta</taxon>
        <taxon>Tracheophyta</taxon>
        <taxon>Spermatophyta</taxon>
        <taxon>Magnoliopsida</taxon>
        <taxon>eudicotyledons</taxon>
        <taxon>Gunneridae</taxon>
        <taxon>Pentapetalae</taxon>
        <taxon>rosids</taxon>
        <taxon>malvids</taxon>
        <taxon>Malvales</taxon>
        <taxon>Malvaceae</taxon>
        <taxon>Helicteroideae</taxon>
        <taxon>Durio</taxon>
    </lineage>
</organism>
<dbReference type="GeneID" id="111316455"/>
<comment type="similarity">
    <text evidence="2">Belongs to the C-terminally encoded plant signaling peptide (CEP) family.</text>
</comment>
<evidence type="ECO:0000256" key="5">
    <source>
        <dbReference type="ARBA" id="ARBA00022702"/>
    </source>
</evidence>